<protein>
    <submittedName>
        <fullName evidence="1">Uncharacterized protein</fullName>
    </submittedName>
</protein>
<gene>
    <name evidence="1" type="ORF">GCM10009744_42170</name>
</gene>
<organism evidence="1 2">
    <name type="scientific">Kribbella alba</name>
    <dbReference type="NCBI Taxonomy" id="190197"/>
    <lineage>
        <taxon>Bacteria</taxon>
        <taxon>Bacillati</taxon>
        <taxon>Actinomycetota</taxon>
        <taxon>Actinomycetes</taxon>
        <taxon>Propionibacteriales</taxon>
        <taxon>Kribbellaceae</taxon>
        <taxon>Kribbella</taxon>
    </lineage>
</organism>
<dbReference type="EMBL" id="BAAANE010000007">
    <property type="protein sequence ID" value="GAA1646591.1"/>
    <property type="molecule type" value="Genomic_DNA"/>
</dbReference>
<evidence type="ECO:0000313" key="1">
    <source>
        <dbReference type="EMBL" id="GAA1646591.1"/>
    </source>
</evidence>
<dbReference type="Proteomes" id="UP001501319">
    <property type="component" value="Unassembled WGS sequence"/>
</dbReference>
<accession>A0ABN2FH32</accession>
<evidence type="ECO:0000313" key="2">
    <source>
        <dbReference type="Proteomes" id="UP001501319"/>
    </source>
</evidence>
<name>A0ABN2FH32_9ACTN</name>
<keyword evidence="2" id="KW-1185">Reference proteome</keyword>
<reference evidence="1 2" key="1">
    <citation type="journal article" date="2019" name="Int. J. Syst. Evol. Microbiol.">
        <title>The Global Catalogue of Microorganisms (GCM) 10K type strain sequencing project: providing services to taxonomists for standard genome sequencing and annotation.</title>
        <authorList>
            <consortium name="The Broad Institute Genomics Platform"/>
            <consortium name="The Broad Institute Genome Sequencing Center for Infectious Disease"/>
            <person name="Wu L."/>
            <person name="Ma J."/>
        </authorList>
    </citation>
    <scope>NUCLEOTIDE SEQUENCE [LARGE SCALE GENOMIC DNA]</scope>
    <source>
        <strain evidence="1 2">JCM 14306</strain>
    </source>
</reference>
<comment type="caution">
    <text evidence="1">The sequence shown here is derived from an EMBL/GenBank/DDBJ whole genome shotgun (WGS) entry which is preliminary data.</text>
</comment>
<proteinExistence type="predicted"/>
<sequence>MLAAVAASAVVVTGGGQTASAGCEFYVYYELKATSVAMRWPSIPIFTNGKGGTLSVSKQTNKAVSYGVVAGAESEVGAVLAKAKVSISANLTKTNSSTVINGFSHTIRPAYYGHVKYVSDGKRVSWVKKRQNGNCTYTTIGSGVINFPSISEGWDYWESKSRAV</sequence>